<reference evidence="1 2" key="1">
    <citation type="journal article" date="2023" name="BMC Biol.">
        <title>The compact genome of the sponge Oopsacas minuta (Hexactinellida) is lacking key metazoan core genes.</title>
        <authorList>
            <person name="Santini S."/>
            <person name="Schenkelaars Q."/>
            <person name="Jourda C."/>
            <person name="Duchesne M."/>
            <person name="Belahbib H."/>
            <person name="Rocher C."/>
            <person name="Selva M."/>
            <person name="Riesgo A."/>
            <person name="Vervoort M."/>
            <person name="Leys S.P."/>
            <person name="Kodjabachian L."/>
            <person name="Le Bivic A."/>
            <person name="Borchiellini C."/>
            <person name="Claverie J.M."/>
            <person name="Renard E."/>
        </authorList>
    </citation>
    <scope>NUCLEOTIDE SEQUENCE [LARGE SCALE GENOMIC DNA]</scope>
    <source>
        <strain evidence="1">SPO-2</strain>
    </source>
</reference>
<proteinExistence type="predicted"/>
<dbReference type="AlphaFoldDB" id="A0AAV7JQQ8"/>
<keyword evidence="2" id="KW-1185">Reference proteome</keyword>
<dbReference type="Proteomes" id="UP001165289">
    <property type="component" value="Unassembled WGS sequence"/>
</dbReference>
<gene>
    <name evidence="1" type="ORF">LOD99_5471</name>
</gene>
<evidence type="ECO:0000313" key="2">
    <source>
        <dbReference type="Proteomes" id="UP001165289"/>
    </source>
</evidence>
<dbReference type="EMBL" id="JAKMXF010000307">
    <property type="protein sequence ID" value="KAI6651120.1"/>
    <property type="molecule type" value="Genomic_DNA"/>
</dbReference>
<name>A0AAV7JQQ8_9METZ</name>
<organism evidence="1 2">
    <name type="scientific">Oopsacas minuta</name>
    <dbReference type="NCBI Taxonomy" id="111878"/>
    <lineage>
        <taxon>Eukaryota</taxon>
        <taxon>Metazoa</taxon>
        <taxon>Porifera</taxon>
        <taxon>Hexactinellida</taxon>
        <taxon>Hexasterophora</taxon>
        <taxon>Lyssacinosida</taxon>
        <taxon>Leucopsacidae</taxon>
        <taxon>Oopsacas</taxon>
    </lineage>
</organism>
<comment type="caution">
    <text evidence="1">The sequence shown here is derived from an EMBL/GenBank/DDBJ whole genome shotgun (WGS) entry which is preliminary data.</text>
</comment>
<sequence length="149" mass="16969">MLSNVPHIIAKLQGSLQAKDIDLASVSSMVVSTTKRLLELKEDGRNTSWYWKKRRRNSSQGVSTIPPSVIDHIHVMMESTELISTMSVFDPRHLPSTEEELSEYGMEQIKTLTDFYSVEQRINVGGDEGISQPDIEAKETESDWKLFRQ</sequence>
<evidence type="ECO:0000313" key="1">
    <source>
        <dbReference type="EMBL" id="KAI6651120.1"/>
    </source>
</evidence>
<accession>A0AAV7JQQ8</accession>
<protein>
    <submittedName>
        <fullName evidence="1">Uncharacterized protein</fullName>
    </submittedName>
</protein>